<feature type="compositionally biased region" description="Low complexity" evidence="3">
    <location>
        <begin position="236"/>
        <end position="250"/>
    </location>
</feature>
<proteinExistence type="predicted"/>
<name>A0AAW0IYE9_QUESU</name>
<dbReference type="Proteomes" id="UP000237347">
    <property type="component" value="Unassembled WGS sequence"/>
</dbReference>
<organism evidence="4 5">
    <name type="scientific">Quercus suber</name>
    <name type="common">Cork oak</name>
    <dbReference type="NCBI Taxonomy" id="58331"/>
    <lineage>
        <taxon>Eukaryota</taxon>
        <taxon>Viridiplantae</taxon>
        <taxon>Streptophyta</taxon>
        <taxon>Embryophyta</taxon>
        <taxon>Tracheophyta</taxon>
        <taxon>Spermatophyta</taxon>
        <taxon>Magnoliopsida</taxon>
        <taxon>eudicotyledons</taxon>
        <taxon>Gunneridae</taxon>
        <taxon>Pentapetalae</taxon>
        <taxon>rosids</taxon>
        <taxon>fabids</taxon>
        <taxon>Fagales</taxon>
        <taxon>Fagaceae</taxon>
        <taxon>Quercus</taxon>
    </lineage>
</organism>
<keyword evidence="2" id="KW-0539">Nucleus</keyword>
<accession>A0AAW0IYE9</accession>
<dbReference type="EMBL" id="PKMF04000780">
    <property type="protein sequence ID" value="KAK7819480.1"/>
    <property type="molecule type" value="Genomic_DNA"/>
</dbReference>
<evidence type="ECO:0000256" key="3">
    <source>
        <dbReference type="SAM" id="MobiDB-lite"/>
    </source>
</evidence>
<sequence length="317" mass="34213">MDRIKIILFSFVVEYSSSITVLSSVLSVHQALISLISQPTPAPSQPTLAPSHAIPAHADAFSAHAAPSHAIPAHAVALPAHAVAVPCHPSRRRRRPSPPLSPRRPSRSTSEDRSCIIMSIELDSKAAGMSRGGPLDMMEALEEVLPIRRGISNFYNGKSKSFTSLTEASSSSNIKDIAKAENAYTRKRRNLLAFNHVWEKNRNFPLKSHGGGISKRPLSSSRSTLAFAVAMSSSSSESISNSSEDSISRSPPLPSSPLPPRHPQSKSTKNSILSSSPPQRNSSAWRSFSMVDLQQCATSATTTTSTYQLWTKPVIPN</sequence>
<comment type="subcellular location">
    <subcellularLocation>
        <location evidence="1">Nucleus</location>
    </subcellularLocation>
</comment>
<dbReference type="PANTHER" id="PTHR33172">
    <property type="entry name" value="OS08G0516900 PROTEIN"/>
    <property type="match status" value="1"/>
</dbReference>
<comment type="caution">
    <text evidence="4">The sequence shown here is derived from an EMBL/GenBank/DDBJ whole genome shotgun (WGS) entry which is preliminary data.</text>
</comment>
<feature type="compositionally biased region" description="Low complexity" evidence="3">
    <location>
        <begin position="265"/>
        <end position="276"/>
    </location>
</feature>
<feature type="region of interest" description="Disordered" evidence="3">
    <location>
        <begin position="236"/>
        <end position="284"/>
    </location>
</feature>
<protein>
    <submittedName>
        <fullName evidence="4">Uncharacterized protein</fullName>
    </submittedName>
</protein>
<evidence type="ECO:0000313" key="5">
    <source>
        <dbReference type="Proteomes" id="UP000237347"/>
    </source>
</evidence>
<dbReference type="InterPro" id="IPR051992">
    <property type="entry name" value="OxStress_Response_Reg"/>
</dbReference>
<evidence type="ECO:0000256" key="1">
    <source>
        <dbReference type="ARBA" id="ARBA00004123"/>
    </source>
</evidence>
<evidence type="ECO:0000256" key="2">
    <source>
        <dbReference type="ARBA" id="ARBA00023242"/>
    </source>
</evidence>
<keyword evidence="5" id="KW-1185">Reference proteome</keyword>
<dbReference type="AlphaFoldDB" id="A0AAW0IYE9"/>
<evidence type="ECO:0000313" key="4">
    <source>
        <dbReference type="EMBL" id="KAK7819480.1"/>
    </source>
</evidence>
<dbReference type="GO" id="GO:0006950">
    <property type="term" value="P:response to stress"/>
    <property type="evidence" value="ECO:0007669"/>
    <property type="project" value="UniProtKB-ARBA"/>
</dbReference>
<dbReference type="GO" id="GO:0005634">
    <property type="term" value="C:nucleus"/>
    <property type="evidence" value="ECO:0007669"/>
    <property type="project" value="UniProtKB-SubCell"/>
</dbReference>
<feature type="compositionally biased region" description="Pro residues" evidence="3">
    <location>
        <begin position="251"/>
        <end position="262"/>
    </location>
</feature>
<dbReference type="PANTHER" id="PTHR33172:SF37">
    <property type="entry name" value="PROTEIN OXIDATIVE STRESS 3 LIKE 1"/>
    <property type="match status" value="1"/>
</dbReference>
<reference evidence="4 5" key="1">
    <citation type="journal article" date="2018" name="Sci. Data">
        <title>The draft genome sequence of cork oak.</title>
        <authorList>
            <person name="Ramos A.M."/>
            <person name="Usie A."/>
            <person name="Barbosa P."/>
            <person name="Barros P.M."/>
            <person name="Capote T."/>
            <person name="Chaves I."/>
            <person name="Simoes F."/>
            <person name="Abreu I."/>
            <person name="Carrasquinho I."/>
            <person name="Faro C."/>
            <person name="Guimaraes J.B."/>
            <person name="Mendonca D."/>
            <person name="Nobrega F."/>
            <person name="Rodrigues L."/>
            <person name="Saibo N.J.M."/>
            <person name="Varela M.C."/>
            <person name="Egas C."/>
            <person name="Matos J."/>
            <person name="Miguel C.M."/>
            <person name="Oliveira M.M."/>
            <person name="Ricardo C.P."/>
            <person name="Goncalves S."/>
        </authorList>
    </citation>
    <scope>NUCLEOTIDE SEQUENCE [LARGE SCALE GENOMIC DNA]</scope>
    <source>
        <strain evidence="5">cv. HL8</strain>
    </source>
</reference>
<feature type="region of interest" description="Disordered" evidence="3">
    <location>
        <begin position="87"/>
        <end position="114"/>
    </location>
</feature>
<gene>
    <name evidence="4" type="ORF">CFP56_040255</name>
</gene>